<feature type="signal peptide" evidence="1">
    <location>
        <begin position="1"/>
        <end position="27"/>
    </location>
</feature>
<dbReference type="Gene3D" id="3.30.750.44">
    <property type="match status" value="1"/>
</dbReference>
<dbReference type="CDD" id="cd07563">
    <property type="entry name" value="Peptidase_S41_IRBP"/>
    <property type="match status" value="1"/>
</dbReference>
<keyword evidence="1" id="KW-0732">Signal</keyword>
<dbReference type="SUPFAM" id="SSF52096">
    <property type="entry name" value="ClpP/crotonase"/>
    <property type="match status" value="1"/>
</dbReference>
<organism evidence="3 4">
    <name type="scientific">Xylanibacter brevis</name>
    <dbReference type="NCBI Taxonomy" id="83231"/>
    <lineage>
        <taxon>Bacteria</taxon>
        <taxon>Pseudomonadati</taxon>
        <taxon>Bacteroidota</taxon>
        <taxon>Bacteroidia</taxon>
        <taxon>Bacteroidales</taxon>
        <taxon>Prevotellaceae</taxon>
        <taxon>Xylanibacter</taxon>
    </lineage>
</organism>
<gene>
    <name evidence="3" type="ORF">I6E12_11185</name>
</gene>
<feature type="chain" id="PRO_5046152528" evidence="1">
    <location>
        <begin position="28"/>
        <end position="344"/>
    </location>
</feature>
<dbReference type="PROSITE" id="PS51257">
    <property type="entry name" value="PROKAR_LIPOPROTEIN"/>
    <property type="match status" value="1"/>
</dbReference>
<reference evidence="3 4" key="1">
    <citation type="submission" date="2020-12" db="EMBL/GenBank/DDBJ databases">
        <title>Whole genome sequences of gut porcine anaerobes.</title>
        <authorList>
            <person name="Kubasova T."/>
            <person name="Jahodarova E."/>
            <person name="Rychlik I."/>
        </authorList>
    </citation>
    <scope>NUCLEOTIDE SEQUENCE [LARGE SCALE GENOMIC DNA]</scope>
    <source>
        <strain evidence="3 4">An925</strain>
    </source>
</reference>
<dbReference type="InterPro" id="IPR029045">
    <property type="entry name" value="ClpP/crotonase-like_dom_sf"/>
</dbReference>
<sequence>MQTLNRLHTVALMLCAIFMVTMFTSCIDEDEQPNTPTGNFEALWRIIDQHYCFFDYKQQQYGLDWQEVYVKYKERVSDRMTDRQLFEVMTDMLSELRDGHVNLGASYDYGRYWAWKEDYPSDYSDSLERIYLRTDYKIASGMKYRVLDDNIGYVRYESFADAIGEGNLDEVLSYFLLCRGLIIDIRSNGGGELTNAERLASRFVDEKTLVGYMQHKTGTGHNDFSELKTQYLEPSSRLRWRKPVCVLVNRGVFSAANEFASMMHALPNVTLVGYRTGGGSGMPMSNSLPNGWMVRYSACPMYDSQKRQTEFGIEPDISLHLDDADTRRGVDTIIETARNVIKGK</sequence>
<dbReference type="Pfam" id="PF14684">
    <property type="entry name" value="Tricorn_C1"/>
    <property type="match status" value="1"/>
</dbReference>
<dbReference type="Gene3D" id="3.90.226.10">
    <property type="entry name" value="2-enoyl-CoA Hydratase, Chain A, domain 1"/>
    <property type="match status" value="1"/>
</dbReference>
<name>A0ABS9CK36_9BACT</name>
<accession>A0ABS9CK36</accession>
<dbReference type="EMBL" id="JADYTN010000031">
    <property type="protein sequence ID" value="MCF2564663.1"/>
    <property type="molecule type" value="Genomic_DNA"/>
</dbReference>
<evidence type="ECO:0000259" key="2">
    <source>
        <dbReference type="SMART" id="SM00245"/>
    </source>
</evidence>
<dbReference type="Pfam" id="PF03572">
    <property type="entry name" value="Peptidase_S41"/>
    <property type="match status" value="1"/>
</dbReference>
<dbReference type="Proteomes" id="UP001200470">
    <property type="component" value="Unassembled WGS sequence"/>
</dbReference>
<protein>
    <submittedName>
        <fullName evidence="3">S41 family peptidase</fullName>
    </submittedName>
</protein>
<dbReference type="PANTHER" id="PTHR11261:SF3">
    <property type="entry name" value="RETINOL-BINDING PROTEIN 3"/>
    <property type="match status" value="1"/>
</dbReference>
<dbReference type="PANTHER" id="PTHR11261">
    <property type="entry name" value="INTERPHOTORECEPTOR RETINOID-BINDING PROTEIN"/>
    <property type="match status" value="1"/>
</dbReference>
<evidence type="ECO:0000313" key="3">
    <source>
        <dbReference type="EMBL" id="MCF2564663.1"/>
    </source>
</evidence>
<dbReference type="InterPro" id="IPR028204">
    <property type="entry name" value="Tricorn_C1"/>
</dbReference>
<dbReference type="RefSeq" id="WP_301638584.1">
    <property type="nucleotide sequence ID" value="NZ_JADYTN010000031.1"/>
</dbReference>
<evidence type="ECO:0000313" key="4">
    <source>
        <dbReference type="Proteomes" id="UP001200470"/>
    </source>
</evidence>
<keyword evidence="4" id="KW-1185">Reference proteome</keyword>
<dbReference type="InterPro" id="IPR005151">
    <property type="entry name" value="Tail-specific_protease"/>
</dbReference>
<feature type="domain" description="Tail specific protease" evidence="2">
    <location>
        <begin position="126"/>
        <end position="320"/>
    </location>
</feature>
<proteinExistence type="predicted"/>
<comment type="caution">
    <text evidence="3">The sequence shown here is derived from an EMBL/GenBank/DDBJ whole genome shotgun (WGS) entry which is preliminary data.</text>
</comment>
<evidence type="ECO:0000256" key="1">
    <source>
        <dbReference type="SAM" id="SignalP"/>
    </source>
</evidence>
<dbReference type="SMART" id="SM00245">
    <property type="entry name" value="TSPc"/>
    <property type="match status" value="1"/>
</dbReference>